<feature type="transmembrane region" description="Helical" evidence="1">
    <location>
        <begin position="84"/>
        <end position="102"/>
    </location>
</feature>
<keyword evidence="1" id="KW-0472">Membrane</keyword>
<organism evidence="2">
    <name type="scientific">Clandestinovirus</name>
    <dbReference type="NCBI Taxonomy" id="2831644"/>
    <lineage>
        <taxon>Viruses</taxon>
    </lineage>
</organism>
<protein>
    <submittedName>
        <fullName evidence="2">Uncharacterized protein</fullName>
    </submittedName>
</protein>
<proteinExistence type="predicted"/>
<keyword evidence="1" id="KW-0812">Transmembrane</keyword>
<name>A0A8F8KQE8_9VIRU</name>
<keyword evidence="1" id="KW-1133">Transmembrane helix</keyword>
<accession>A0A8F8KQE8</accession>
<reference evidence="2" key="1">
    <citation type="submission" date="2021-06" db="EMBL/GenBank/DDBJ databases">
        <authorList>
            <person name="Rolland C."/>
        </authorList>
    </citation>
    <scope>NUCLEOTIDE SEQUENCE</scope>
    <source>
        <strain evidence="2">347.936635</strain>
    </source>
</reference>
<dbReference type="EMBL" id="MZ420154">
    <property type="protein sequence ID" value="QYA18289.1"/>
    <property type="molecule type" value="Genomic_DNA"/>
</dbReference>
<evidence type="ECO:0000256" key="1">
    <source>
        <dbReference type="SAM" id="Phobius"/>
    </source>
</evidence>
<evidence type="ECO:0000313" key="2">
    <source>
        <dbReference type="EMBL" id="QYA18289.1"/>
    </source>
</evidence>
<gene>
    <name evidence="2" type="ORF">KOM_12_19</name>
</gene>
<sequence length="133" mass="15148">MLTNLIVSSSNLLGLPALLACKNNSDRGMVAFTMIASILMHLSETKHALPGIHPFNLYAWHFLQLDRIMAVAAMYYFCSHLQHVSTYLIIIAFIGLLSMYLSEKIENGTVWFATFHCIWHLVAYHLMYLIVSQ</sequence>
<feature type="transmembrane region" description="Helical" evidence="1">
    <location>
        <begin position="108"/>
        <end position="131"/>
    </location>
</feature>